<protein>
    <submittedName>
        <fullName evidence="2">Uncharacterized protein</fullName>
    </submittedName>
</protein>
<keyword evidence="1" id="KW-1133">Transmembrane helix</keyword>
<dbReference type="AlphaFoldDB" id="A0A6C0I7P1"/>
<dbReference type="Pfam" id="PF19069">
    <property type="entry name" value="DUF5765"/>
    <property type="match status" value="1"/>
</dbReference>
<dbReference type="EMBL" id="MN740110">
    <property type="protein sequence ID" value="QHT88163.1"/>
    <property type="molecule type" value="Genomic_DNA"/>
</dbReference>
<proteinExistence type="predicted"/>
<keyword evidence="1" id="KW-0472">Membrane</keyword>
<reference evidence="2" key="1">
    <citation type="journal article" date="2020" name="Nature">
        <title>Giant virus diversity and host interactions through global metagenomics.</title>
        <authorList>
            <person name="Schulz F."/>
            <person name="Roux S."/>
            <person name="Paez-Espino D."/>
            <person name="Jungbluth S."/>
            <person name="Walsh D.A."/>
            <person name="Denef V.J."/>
            <person name="McMahon K.D."/>
            <person name="Konstantinidis K.T."/>
            <person name="Eloe-Fadrosh E.A."/>
            <person name="Kyrpides N.C."/>
            <person name="Woyke T."/>
        </authorList>
    </citation>
    <scope>NUCLEOTIDE SEQUENCE</scope>
    <source>
        <strain evidence="2">GVMAG-M-3300023184-24</strain>
    </source>
</reference>
<feature type="transmembrane region" description="Helical" evidence="1">
    <location>
        <begin position="173"/>
        <end position="189"/>
    </location>
</feature>
<dbReference type="InterPro" id="IPR043912">
    <property type="entry name" value="DUF5765"/>
</dbReference>
<feature type="transmembrane region" description="Helical" evidence="1">
    <location>
        <begin position="89"/>
        <end position="108"/>
    </location>
</feature>
<accession>A0A6C0I7P1</accession>
<name>A0A6C0I7P1_9ZZZZ</name>
<evidence type="ECO:0000256" key="1">
    <source>
        <dbReference type="SAM" id="Phobius"/>
    </source>
</evidence>
<feature type="transmembrane region" description="Helical" evidence="1">
    <location>
        <begin position="29"/>
        <end position="49"/>
    </location>
</feature>
<feature type="transmembrane region" description="Helical" evidence="1">
    <location>
        <begin position="7"/>
        <end position="23"/>
    </location>
</feature>
<organism evidence="2">
    <name type="scientific">viral metagenome</name>
    <dbReference type="NCBI Taxonomy" id="1070528"/>
    <lineage>
        <taxon>unclassified sequences</taxon>
        <taxon>metagenomes</taxon>
        <taxon>organismal metagenomes</taxon>
    </lineage>
</organism>
<feature type="transmembrane region" description="Helical" evidence="1">
    <location>
        <begin position="61"/>
        <end position="83"/>
    </location>
</feature>
<feature type="transmembrane region" description="Helical" evidence="1">
    <location>
        <begin position="201"/>
        <end position="218"/>
    </location>
</feature>
<sequence>MCYTQEISLSIATIGFIYALYLMKRNIYASIGVAYFSFMELLQFIQFYYINQCNNYYNKLLTQIGYLHICFQPLFINIWLSAFTNKINYTYIYMSIAAGILLASRLFYVNDDMICDINNEPLCGINTCTYMGNKHLAWNIRLRAAGSYWFTPSIGLHFFMFVIPVLVAFKSKPIIAILLTGPFIAMYISNNIEEEKNEIPTIWCLTITIQMIITYYLLK</sequence>
<feature type="transmembrane region" description="Helical" evidence="1">
    <location>
        <begin position="148"/>
        <end position="167"/>
    </location>
</feature>
<keyword evidence="1" id="KW-0812">Transmembrane</keyword>
<evidence type="ECO:0000313" key="2">
    <source>
        <dbReference type="EMBL" id="QHT88163.1"/>
    </source>
</evidence>